<evidence type="ECO:0000313" key="3">
    <source>
        <dbReference type="Proteomes" id="UP000267606"/>
    </source>
</evidence>
<dbReference type="EMBL" id="UZAJ01002147">
    <property type="protein sequence ID" value="VDO35957.1"/>
    <property type="molecule type" value="Genomic_DNA"/>
</dbReference>
<accession>A0A183H719</accession>
<feature type="region of interest" description="Disordered" evidence="1">
    <location>
        <begin position="149"/>
        <end position="182"/>
    </location>
</feature>
<proteinExistence type="predicted"/>
<evidence type="ECO:0000313" key="4">
    <source>
        <dbReference type="WBParaSite" id="OFLC_0000328001-mRNA-1"/>
    </source>
</evidence>
<reference evidence="4" key="1">
    <citation type="submission" date="2016-06" db="UniProtKB">
        <authorList>
            <consortium name="WormBaseParasite"/>
        </authorList>
    </citation>
    <scope>IDENTIFICATION</scope>
</reference>
<gene>
    <name evidence="2" type="ORF">OFLC_LOCUS3281</name>
</gene>
<name>A0A183H719_9BILA</name>
<protein>
    <submittedName>
        <fullName evidence="2 4">Uncharacterized protein</fullName>
    </submittedName>
</protein>
<dbReference type="Proteomes" id="UP000267606">
    <property type="component" value="Unassembled WGS sequence"/>
</dbReference>
<reference evidence="2 3" key="2">
    <citation type="submission" date="2018-11" db="EMBL/GenBank/DDBJ databases">
        <authorList>
            <consortium name="Pathogen Informatics"/>
        </authorList>
    </citation>
    <scope>NUCLEOTIDE SEQUENCE [LARGE SCALE GENOMIC DNA]</scope>
</reference>
<evidence type="ECO:0000313" key="2">
    <source>
        <dbReference type="EMBL" id="VDO35957.1"/>
    </source>
</evidence>
<dbReference type="STRING" id="387005.A0A183H719"/>
<organism evidence="4">
    <name type="scientific">Onchocerca flexuosa</name>
    <dbReference type="NCBI Taxonomy" id="387005"/>
    <lineage>
        <taxon>Eukaryota</taxon>
        <taxon>Metazoa</taxon>
        <taxon>Ecdysozoa</taxon>
        <taxon>Nematoda</taxon>
        <taxon>Chromadorea</taxon>
        <taxon>Rhabditida</taxon>
        <taxon>Spirurina</taxon>
        <taxon>Spiruromorpha</taxon>
        <taxon>Filarioidea</taxon>
        <taxon>Onchocercidae</taxon>
        <taxon>Onchocerca</taxon>
    </lineage>
</organism>
<sequence>MLLHRFGTMAHIIASTQLFCWRKRADHLTEDELVVQNAVEIARELQAIRGVDESDENSPSEEQAILRRNIVRNLESSKRSMYRPKTETLDAAFRKRFFALSSNKAVDRSNSERHLTLRRNTIRAIERRRNSIFGNQQLIQDGATLLVEDQQSSPKNENRNATRRNNLIHLFDNPLNDSGNKE</sequence>
<dbReference type="AlphaFoldDB" id="A0A183H719"/>
<keyword evidence="3" id="KW-1185">Reference proteome</keyword>
<dbReference type="WBParaSite" id="OFLC_0000328001-mRNA-1">
    <property type="protein sequence ID" value="OFLC_0000328001-mRNA-1"/>
    <property type="gene ID" value="OFLC_0000328001"/>
</dbReference>
<evidence type="ECO:0000256" key="1">
    <source>
        <dbReference type="SAM" id="MobiDB-lite"/>
    </source>
</evidence>